<keyword evidence="3" id="KW-1185">Reference proteome</keyword>
<reference evidence="2" key="1">
    <citation type="submission" date="2020-08" db="EMBL/GenBank/DDBJ databases">
        <title>Multicomponent nature underlies the extraordinary mechanical properties of spider dragline silk.</title>
        <authorList>
            <person name="Kono N."/>
            <person name="Nakamura H."/>
            <person name="Mori M."/>
            <person name="Yoshida Y."/>
            <person name="Ohtoshi R."/>
            <person name="Malay A.D."/>
            <person name="Moran D.A.P."/>
            <person name="Tomita M."/>
            <person name="Numata K."/>
            <person name="Arakawa K."/>
        </authorList>
    </citation>
    <scope>NUCLEOTIDE SEQUENCE</scope>
</reference>
<dbReference type="Proteomes" id="UP000887159">
    <property type="component" value="Unassembled WGS sequence"/>
</dbReference>
<sequence>MSTPGFKEIEHKATAVTTGDGSRNFEPWSSDEDDTSAGIVVSNLPHHSNGKASSLKRFNVHPPRRRVFSSTKFRIHDSTLIEW</sequence>
<dbReference type="AlphaFoldDB" id="A0A8X6RJK6"/>
<evidence type="ECO:0000256" key="1">
    <source>
        <dbReference type="SAM" id="MobiDB-lite"/>
    </source>
</evidence>
<protein>
    <submittedName>
        <fullName evidence="2">Uncharacterized protein</fullName>
    </submittedName>
</protein>
<evidence type="ECO:0000313" key="3">
    <source>
        <dbReference type="Proteomes" id="UP000887159"/>
    </source>
</evidence>
<name>A0A8X6RJK6_TRICX</name>
<feature type="region of interest" description="Disordered" evidence="1">
    <location>
        <begin position="15"/>
        <end position="58"/>
    </location>
</feature>
<comment type="caution">
    <text evidence="2">The sequence shown here is derived from an EMBL/GenBank/DDBJ whole genome shotgun (WGS) entry which is preliminary data.</text>
</comment>
<evidence type="ECO:0000313" key="2">
    <source>
        <dbReference type="EMBL" id="GFX95365.1"/>
    </source>
</evidence>
<accession>A0A8X6RJK6</accession>
<gene>
    <name evidence="2" type="ORF">TNCV_3684171</name>
</gene>
<proteinExistence type="predicted"/>
<dbReference type="EMBL" id="BMAU01021186">
    <property type="protein sequence ID" value="GFX95365.1"/>
    <property type="molecule type" value="Genomic_DNA"/>
</dbReference>
<organism evidence="2 3">
    <name type="scientific">Trichonephila clavipes</name>
    <name type="common">Golden silk orbweaver</name>
    <name type="synonym">Nephila clavipes</name>
    <dbReference type="NCBI Taxonomy" id="2585209"/>
    <lineage>
        <taxon>Eukaryota</taxon>
        <taxon>Metazoa</taxon>
        <taxon>Ecdysozoa</taxon>
        <taxon>Arthropoda</taxon>
        <taxon>Chelicerata</taxon>
        <taxon>Arachnida</taxon>
        <taxon>Araneae</taxon>
        <taxon>Araneomorphae</taxon>
        <taxon>Entelegynae</taxon>
        <taxon>Araneoidea</taxon>
        <taxon>Nephilidae</taxon>
        <taxon>Trichonephila</taxon>
    </lineage>
</organism>